<comment type="caution">
    <text evidence="2">The sequence shown here is derived from an EMBL/GenBank/DDBJ whole genome shotgun (WGS) entry which is preliminary data.</text>
</comment>
<feature type="region of interest" description="Disordered" evidence="1">
    <location>
        <begin position="1"/>
        <end position="53"/>
    </location>
</feature>
<evidence type="ECO:0000313" key="2">
    <source>
        <dbReference type="EMBL" id="PIL46469.1"/>
    </source>
</evidence>
<feature type="compositionally biased region" description="Basic and acidic residues" evidence="1">
    <location>
        <begin position="18"/>
        <end position="51"/>
    </location>
</feature>
<evidence type="ECO:0000313" key="3">
    <source>
        <dbReference type="Proteomes" id="UP000230390"/>
    </source>
</evidence>
<evidence type="ECO:0000256" key="1">
    <source>
        <dbReference type="SAM" id="MobiDB-lite"/>
    </source>
</evidence>
<accession>A0A2G8TKH7</accession>
<dbReference type="AlphaFoldDB" id="A0A2G8TKH7"/>
<protein>
    <submittedName>
        <fullName evidence="2">Uncharacterized protein</fullName>
    </submittedName>
</protein>
<organism evidence="2 3">
    <name type="scientific">Massilia eurypsychrophila</name>
    <dbReference type="NCBI Taxonomy" id="1485217"/>
    <lineage>
        <taxon>Bacteria</taxon>
        <taxon>Pseudomonadati</taxon>
        <taxon>Pseudomonadota</taxon>
        <taxon>Betaproteobacteria</taxon>
        <taxon>Burkholderiales</taxon>
        <taxon>Oxalobacteraceae</taxon>
        <taxon>Telluria group</taxon>
        <taxon>Massilia</taxon>
    </lineage>
</organism>
<dbReference type="Proteomes" id="UP000230390">
    <property type="component" value="Unassembled WGS sequence"/>
</dbReference>
<reference evidence="2 3" key="1">
    <citation type="submission" date="2017-10" db="EMBL/GenBank/DDBJ databases">
        <title>Massilia psychrophilum sp. nov., a novel purple-pigmented bacterium isolated from Tianshan glacier, Xinjiang Municipality, China.</title>
        <authorList>
            <person name="Wang H."/>
        </authorList>
    </citation>
    <scope>NUCLEOTIDE SEQUENCE [LARGE SCALE GENOMIC DNA]</scope>
    <source>
        <strain evidence="2 3">JCM 30074</strain>
    </source>
</reference>
<name>A0A2G8TKH7_9BURK</name>
<gene>
    <name evidence="2" type="ORF">CR105_05220</name>
</gene>
<sequence>MQFGSPYTSAMEFSVAHESAHEDGTEHHHDADGSVHYDHSDESARHIHDHSSSPQLAFLTAPLAALAPQPASRATEDAVARFIPDPFLDSPLRPPAHALG</sequence>
<proteinExistence type="predicted"/>
<keyword evidence="3" id="KW-1185">Reference proteome</keyword>
<dbReference type="EMBL" id="PDOC01000002">
    <property type="protein sequence ID" value="PIL46469.1"/>
    <property type="molecule type" value="Genomic_DNA"/>
</dbReference>